<comment type="caution">
    <text evidence="3">The sequence shown here is derived from an EMBL/GenBank/DDBJ whole genome shotgun (WGS) entry which is preliminary data.</text>
</comment>
<keyword evidence="2" id="KW-0812">Transmembrane</keyword>
<dbReference type="RefSeq" id="WP_378392932.1">
    <property type="nucleotide sequence ID" value="NZ_JBHLWM010000012.1"/>
</dbReference>
<keyword evidence="4" id="KW-1185">Reference proteome</keyword>
<organism evidence="3 4">
    <name type="scientific">Rhodopseudomonas telluris</name>
    <dbReference type="NCBI Taxonomy" id="644215"/>
    <lineage>
        <taxon>Bacteria</taxon>
        <taxon>Pseudomonadati</taxon>
        <taxon>Pseudomonadota</taxon>
        <taxon>Alphaproteobacteria</taxon>
        <taxon>Hyphomicrobiales</taxon>
        <taxon>Nitrobacteraceae</taxon>
        <taxon>Rhodopseudomonas</taxon>
    </lineage>
</organism>
<dbReference type="Gene3D" id="1.10.530.10">
    <property type="match status" value="1"/>
</dbReference>
<evidence type="ECO:0000313" key="4">
    <source>
        <dbReference type="Proteomes" id="UP001589775"/>
    </source>
</evidence>
<evidence type="ECO:0000256" key="1">
    <source>
        <dbReference type="SAM" id="MobiDB-lite"/>
    </source>
</evidence>
<dbReference type="Proteomes" id="UP001589775">
    <property type="component" value="Unassembled WGS sequence"/>
</dbReference>
<dbReference type="GO" id="GO:0016787">
    <property type="term" value="F:hydrolase activity"/>
    <property type="evidence" value="ECO:0007669"/>
    <property type="project" value="UniProtKB-KW"/>
</dbReference>
<proteinExistence type="predicted"/>
<protein>
    <submittedName>
        <fullName evidence="3">Glycoside hydrolase family 19 protein</fullName>
    </submittedName>
</protein>
<dbReference type="EMBL" id="JBHLWM010000012">
    <property type="protein sequence ID" value="MFC0243696.1"/>
    <property type="molecule type" value="Genomic_DNA"/>
</dbReference>
<evidence type="ECO:0000256" key="2">
    <source>
        <dbReference type="SAM" id="Phobius"/>
    </source>
</evidence>
<evidence type="ECO:0000313" key="3">
    <source>
        <dbReference type="EMBL" id="MFC0243696.1"/>
    </source>
</evidence>
<keyword evidence="3" id="KW-0378">Hydrolase</keyword>
<dbReference type="SUPFAM" id="SSF53955">
    <property type="entry name" value="Lysozyme-like"/>
    <property type="match status" value="1"/>
</dbReference>
<reference evidence="3 4" key="1">
    <citation type="submission" date="2024-09" db="EMBL/GenBank/DDBJ databases">
        <authorList>
            <person name="Sun Q."/>
            <person name="Mori K."/>
        </authorList>
    </citation>
    <scope>NUCLEOTIDE SEQUENCE [LARGE SCALE GENOMIC DNA]</scope>
    <source>
        <strain evidence="3 4">KCTC 23279</strain>
    </source>
</reference>
<gene>
    <name evidence="3" type="ORF">ACFFJ6_24650</name>
</gene>
<dbReference type="InterPro" id="IPR023346">
    <property type="entry name" value="Lysozyme-like_dom_sf"/>
</dbReference>
<feature type="region of interest" description="Disordered" evidence="1">
    <location>
        <begin position="309"/>
        <end position="345"/>
    </location>
</feature>
<feature type="transmembrane region" description="Helical" evidence="2">
    <location>
        <begin position="262"/>
        <end position="284"/>
    </location>
</feature>
<keyword evidence="2" id="KW-1133">Transmembrane helix</keyword>
<name>A0ABV6F0S1_9BRAD</name>
<accession>A0ABV6F0S1</accession>
<feature type="compositionally biased region" description="Basic residues" evidence="1">
    <location>
        <begin position="322"/>
        <end position="345"/>
    </location>
</feature>
<keyword evidence="2" id="KW-0472">Membrane</keyword>
<sequence length="345" mass="36558">MPIKLTAADWRAIFPRAPQQVVDAFAAKQAVLDKAGITATRTRLAYFLANVEHECGGFTIPTLTENINYTAARMAQVWPSRFKSAAAVVAKYGAARGWQAKAIDDIYGNRMGNRPGTSDGSRYIGRGGPQWTGRDGYAALERITGLPAVMNPEIASRLDLQPEICAAFWQWKGLNRYADAGDFAGCVKAWNGGSNGMADRKAQMAGNDPIVRRLQVVSDQAAAIPDVKAAPVTKREAVAGGAAGVVSTAVTAGVQQGWGWEVWAVAGLLLAAGVAAGALGWWWWRKRRAASEALPAASLGLSGTMTMTQASAAAPPMPAVAKPRRKRKSAAKPAAKRKSTNRKAA</sequence>